<dbReference type="InterPro" id="IPR025948">
    <property type="entry name" value="HTH-like_dom"/>
</dbReference>
<dbReference type="AlphaFoldDB" id="A0A368XI99"/>
<reference evidence="2 3" key="1">
    <citation type="submission" date="2018-07" db="EMBL/GenBank/DDBJ databases">
        <title>Genomic Encyclopedia of Type Strains, Phase IV (KMG-IV): sequencing the most valuable type-strain genomes for metagenomic binning, comparative biology and taxonomic classification.</title>
        <authorList>
            <person name="Goeker M."/>
        </authorList>
    </citation>
    <scope>NUCLEOTIDE SEQUENCE [LARGE SCALE GENOMIC DNA]</scope>
    <source>
        <strain evidence="2 3">DSM 21634</strain>
    </source>
</reference>
<dbReference type="NCBIfam" id="NF033516">
    <property type="entry name" value="transpos_IS3"/>
    <property type="match status" value="1"/>
</dbReference>
<comment type="caution">
    <text evidence="2">The sequence shown here is derived from an EMBL/GenBank/DDBJ whole genome shotgun (WGS) entry which is preliminary data.</text>
</comment>
<dbReference type="InterPro" id="IPR048020">
    <property type="entry name" value="Transpos_IS3"/>
</dbReference>
<organism evidence="2 3">
    <name type="scientific">Pseudorhodoferax soli</name>
    <dbReference type="NCBI Taxonomy" id="545864"/>
    <lineage>
        <taxon>Bacteria</taxon>
        <taxon>Pseudomonadati</taxon>
        <taxon>Pseudomonadota</taxon>
        <taxon>Betaproteobacteria</taxon>
        <taxon>Burkholderiales</taxon>
        <taxon>Comamonadaceae</taxon>
    </lineage>
</organism>
<protein>
    <submittedName>
        <fullName evidence="2">Transposase InsO family protein</fullName>
    </submittedName>
</protein>
<evidence type="ECO:0000259" key="1">
    <source>
        <dbReference type="PROSITE" id="PS50994"/>
    </source>
</evidence>
<dbReference type="RefSeq" id="WP_245965935.1">
    <property type="nucleotide sequence ID" value="NZ_QPJK01000010.1"/>
</dbReference>
<dbReference type="PROSITE" id="PS50994">
    <property type="entry name" value="INTEGRASE"/>
    <property type="match status" value="1"/>
</dbReference>
<keyword evidence="3" id="KW-1185">Reference proteome</keyword>
<dbReference type="Gene3D" id="3.30.420.10">
    <property type="entry name" value="Ribonuclease H-like superfamily/Ribonuclease H"/>
    <property type="match status" value="1"/>
</dbReference>
<dbReference type="PANTHER" id="PTHR46889:SF4">
    <property type="entry name" value="TRANSPOSASE INSO FOR INSERTION SEQUENCE ELEMENT IS911B-RELATED"/>
    <property type="match status" value="1"/>
</dbReference>
<dbReference type="SUPFAM" id="SSF53098">
    <property type="entry name" value="Ribonuclease H-like"/>
    <property type="match status" value="1"/>
</dbReference>
<feature type="non-terminal residue" evidence="2">
    <location>
        <position position="220"/>
    </location>
</feature>
<accession>A0A368XI99</accession>
<sequence>MLELRPHFPLGDLLRAAELARSSFYYQLKALGTGDRHCDLKAKIREIFDRHKGRYGYRRVTAELRQQGLVVNHKTVQKLMVEMQLKSLVRPKRYKAYDGAASEKAPDRLERDFTADEPNQKWVTDVTEFKVNNQKLYLSPVMDLYNREIVSYEIAERPLPIMIKNMLTKAFKRLDSGEKPILHSDQGWQGGFNRSTQHRVTRRILGSRSAPPWESSSPTF</sequence>
<dbReference type="InterPro" id="IPR012337">
    <property type="entry name" value="RNaseH-like_sf"/>
</dbReference>
<feature type="domain" description="Integrase catalytic" evidence="1">
    <location>
        <begin position="114"/>
        <end position="220"/>
    </location>
</feature>
<dbReference type="GO" id="GO:0003676">
    <property type="term" value="F:nucleic acid binding"/>
    <property type="evidence" value="ECO:0007669"/>
    <property type="project" value="InterPro"/>
</dbReference>
<dbReference type="InterPro" id="IPR050900">
    <property type="entry name" value="Transposase_IS3/IS150/IS904"/>
</dbReference>
<dbReference type="Proteomes" id="UP000252884">
    <property type="component" value="Unassembled WGS sequence"/>
</dbReference>
<gene>
    <name evidence="2" type="ORF">DES41_110271</name>
</gene>
<dbReference type="EMBL" id="QPJK01000010">
    <property type="protein sequence ID" value="RCW66906.1"/>
    <property type="molecule type" value="Genomic_DNA"/>
</dbReference>
<dbReference type="PANTHER" id="PTHR46889">
    <property type="entry name" value="TRANSPOSASE INSF FOR INSERTION SEQUENCE IS3B-RELATED"/>
    <property type="match status" value="1"/>
</dbReference>
<dbReference type="InterPro" id="IPR001584">
    <property type="entry name" value="Integrase_cat-core"/>
</dbReference>
<dbReference type="InterPro" id="IPR036397">
    <property type="entry name" value="RNaseH_sf"/>
</dbReference>
<evidence type="ECO:0000313" key="3">
    <source>
        <dbReference type="Proteomes" id="UP000252884"/>
    </source>
</evidence>
<proteinExistence type="predicted"/>
<name>A0A368XI99_9BURK</name>
<dbReference type="Pfam" id="PF00665">
    <property type="entry name" value="rve"/>
    <property type="match status" value="1"/>
</dbReference>
<dbReference type="Pfam" id="PF13276">
    <property type="entry name" value="HTH_21"/>
    <property type="match status" value="1"/>
</dbReference>
<dbReference type="GO" id="GO:0015074">
    <property type="term" value="P:DNA integration"/>
    <property type="evidence" value="ECO:0007669"/>
    <property type="project" value="InterPro"/>
</dbReference>
<evidence type="ECO:0000313" key="2">
    <source>
        <dbReference type="EMBL" id="RCW66906.1"/>
    </source>
</evidence>